<accession>A0A8J2LYY2</accession>
<dbReference type="EMBL" id="CAKAEH010000778">
    <property type="protein sequence ID" value="CAG9531864.1"/>
    <property type="molecule type" value="Genomic_DNA"/>
</dbReference>
<feature type="signal peptide" evidence="1">
    <location>
        <begin position="1"/>
        <end position="19"/>
    </location>
</feature>
<keyword evidence="3" id="KW-1185">Reference proteome</keyword>
<sequence length="119" mass="14076">MKCFLLFLICYLVIHHTFSFMTIKKEPHDRSRCYIYLKIKPQYQHNNEKEQESASIFSLVTTITTILQGGTIFNCFRYYKKFKCISTVDDILINLYSNLLSEMHEEAILSLSTILSEYL</sequence>
<dbReference type="Proteomes" id="UP000746747">
    <property type="component" value="Unassembled WGS sequence"/>
</dbReference>
<evidence type="ECO:0000313" key="3">
    <source>
        <dbReference type="Proteomes" id="UP000746747"/>
    </source>
</evidence>
<protein>
    <submittedName>
        <fullName evidence="2">Uncharacterized protein</fullName>
    </submittedName>
</protein>
<dbReference type="AlphaFoldDB" id="A0A8J2LYY2"/>
<name>A0A8J2LYY2_9BILA</name>
<keyword evidence="1" id="KW-0732">Signal</keyword>
<gene>
    <name evidence="2" type="ORF">CJOHNSTONI_LOCUS2232</name>
</gene>
<organism evidence="2 3">
    <name type="scientific">Cercopithifilaria johnstoni</name>
    <dbReference type="NCBI Taxonomy" id="2874296"/>
    <lineage>
        <taxon>Eukaryota</taxon>
        <taxon>Metazoa</taxon>
        <taxon>Ecdysozoa</taxon>
        <taxon>Nematoda</taxon>
        <taxon>Chromadorea</taxon>
        <taxon>Rhabditida</taxon>
        <taxon>Spirurina</taxon>
        <taxon>Spiruromorpha</taxon>
        <taxon>Filarioidea</taxon>
        <taxon>Onchocercidae</taxon>
        <taxon>Cercopithifilaria</taxon>
    </lineage>
</organism>
<proteinExistence type="predicted"/>
<feature type="chain" id="PRO_5035202777" evidence="1">
    <location>
        <begin position="20"/>
        <end position="119"/>
    </location>
</feature>
<evidence type="ECO:0000313" key="2">
    <source>
        <dbReference type="EMBL" id="CAG9531864.1"/>
    </source>
</evidence>
<reference evidence="2" key="1">
    <citation type="submission" date="2021-09" db="EMBL/GenBank/DDBJ databases">
        <authorList>
            <consortium name="Pathogen Informatics"/>
        </authorList>
    </citation>
    <scope>NUCLEOTIDE SEQUENCE</scope>
</reference>
<comment type="caution">
    <text evidence="2">The sequence shown here is derived from an EMBL/GenBank/DDBJ whole genome shotgun (WGS) entry which is preliminary data.</text>
</comment>
<evidence type="ECO:0000256" key="1">
    <source>
        <dbReference type="SAM" id="SignalP"/>
    </source>
</evidence>